<feature type="transmembrane region" description="Helical" evidence="6">
    <location>
        <begin position="370"/>
        <end position="395"/>
    </location>
</feature>
<feature type="transmembrane region" description="Helical" evidence="6">
    <location>
        <begin position="20"/>
        <end position="41"/>
    </location>
</feature>
<dbReference type="Proteomes" id="UP001301797">
    <property type="component" value="Chromosome"/>
</dbReference>
<feature type="transmembrane region" description="Helical" evidence="6">
    <location>
        <begin position="223"/>
        <end position="244"/>
    </location>
</feature>
<sequence>MIELNIWGDTIRIKRTLTYYSLLFIFSLILQRGAGVLTKLVLANSITPYEYGLITLVAISLPGMFQLLTNLNFYHMLSHSQEGKKYFGFTLVCSIFLMIIISVLLFFSSDVFFDYLNLPLEQKWLFYTVIVVSMFFMSIIIDFQGLFAGLKMYSVPSIIMALPSMVRLIVILLLFLSDICSFEIILFVFAISNAIPLLFIVFSRQHRKSFALIKSIKIPSKKIFAFGLSLFVVSSFSTIGQSIIKIVLSHNLGVTWQGYYDISLTLASLLLFSLGTMNYVSVPEATTSKKEDIYKNGGLGDVSRGLFSFMFYLIIVLYFYSEFIVKTLFSAEYVIASDYIFILAIGYLFLFIQNFLASLNLSFADKKMDYIIYTLIPLLILPLFFFLTEFLMALFKEYGYGNGFLGAYISCTSLYILFAIVTILFSKDLEPLKNLLIMIDKLIISSLATALVLYILNPPALIGLLLSAIIFSALTLKTGYIKKEFIYDLFGKSKK</sequence>
<feature type="transmembrane region" description="Helical" evidence="6">
    <location>
        <begin position="264"/>
        <end position="282"/>
    </location>
</feature>
<evidence type="ECO:0000256" key="2">
    <source>
        <dbReference type="ARBA" id="ARBA00022475"/>
    </source>
</evidence>
<feature type="transmembrane region" description="Helical" evidence="6">
    <location>
        <begin position="53"/>
        <end position="74"/>
    </location>
</feature>
<dbReference type="GO" id="GO:0005886">
    <property type="term" value="C:plasma membrane"/>
    <property type="evidence" value="ECO:0007669"/>
    <property type="project" value="UniProtKB-SubCell"/>
</dbReference>
<feature type="transmembrane region" description="Helical" evidence="6">
    <location>
        <begin position="182"/>
        <end position="202"/>
    </location>
</feature>
<gene>
    <name evidence="7" type="ORF">F1737_06245</name>
</gene>
<protein>
    <submittedName>
        <fullName evidence="7">Oligosaccharide flippase family protein</fullName>
    </submittedName>
</protein>
<feature type="transmembrane region" description="Helical" evidence="6">
    <location>
        <begin position="407"/>
        <end position="425"/>
    </location>
</feature>
<feature type="transmembrane region" description="Helical" evidence="6">
    <location>
        <begin position="86"/>
        <end position="108"/>
    </location>
</feature>
<reference evidence="7 8" key="1">
    <citation type="submission" date="2019-09" db="EMBL/GenBank/DDBJ databases">
        <title>The complete genome of Methanoplanus sp. FWC-SCC4.</title>
        <authorList>
            <person name="Chen S.-C."/>
            <person name="Zhou Y.-Z."/>
            <person name="Lai M.-C."/>
        </authorList>
    </citation>
    <scope>NUCLEOTIDE SEQUENCE [LARGE SCALE GENOMIC DNA]</scope>
    <source>
        <strain evidence="7 8">FWC-SCC4</strain>
    </source>
</reference>
<comment type="subcellular location">
    <subcellularLocation>
        <location evidence="1">Cell membrane</location>
        <topology evidence="1">Multi-pass membrane protein</topology>
    </subcellularLocation>
</comment>
<feature type="transmembrane region" description="Helical" evidence="6">
    <location>
        <begin position="124"/>
        <end position="143"/>
    </location>
</feature>
<evidence type="ECO:0000256" key="1">
    <source>
        <dbReference type="ARBA" id="ARBA00004651"/>
    </source>
</evidence>
<evidence type="ECO:0000256" key="3">
    <source>
        <dbReference type="ARBA" id="ARBA00022692"/>
    </source>
</evidence>
<dbReference type="PANTHER" id="PTHR30250:SF11">
    <property type="entry name" value="O-ANTIGEN TRANSPORTER-RELATED"/>
    <property type="match status" value="1"/>
</dbReference>
<dbReference type="InterPro" id="IPR002797">
    <property type="entry name" value="Polysacc_synth"/>
</dbReference>
<dbReference type="AlphaFoldDB" id="A0AA97FE32"/>
<evidence type="ECO:0000256" key="4">
    <source>
        <dbReference type="ARBA" id="ARBA00022989"/>
    </source>
</evidence>
<dbReference type="Pfam" id="PF01943">
    <property type="entry name" value="Polysacc_synt"/>
    <property type="match status" value="1"/>
</dbReference>
<evidence type="ECO:0000256" key="5">
    <source>
        <dbReference type="ARBA" id="ARBA00023136"/>
    </source>
</evidence>
<keyword evidence="2" id="KW-1003">Cell membrane</keyword>
<keyword evidence="5 6" id="KW-0472">Membrane</keyword>
<dbReference type="EMBL" id="CP043875">
    <property type="protein sequence ID" value="WOF16343.1"/>
    <property type="molecule type" value="Genomic_DNA"/>
</dbReference>
<feature type="transmembrane region" description="Helical" evidence="6">
    <location>
        <begin position="462"/>
        <end position="480"/>
    </location>
</feature>
<dbReference type="PANTHER" id="PTHR30250">
    <property type="entry name" value="PST FAMILY PREDICTED COLANIC ACID TRANSPORTER"/>
    <property type="match status" value="1"/>
</dbReference>
<feature type="transmembrane region" description="Helical" evidence="6">
    <location>
        <begin position="437"/>
        <end position="456"/>
    </location>
</feature>
<evidence type="ECO:0000256" key="6">
    <source>
        <dbReference type="SAM" id="Phobius"/>
    </source>
</evidence>
<keyword evidence="8" id="KW-1185">Reference proteome</keyword>
<evidence type="ECO:0000313" key="7">
    <source>
        <dbReference type="EMBL" id="WOF16343.1"/>
    </source>
</evidence>
<dbReference type="InterPro" id="IPR050833">
    <property type="entry name" value="Poly_Biosynth_Transport"/>
</dbReference>
<proteinExistence type="predicted"/>
<keyword evidence="4 6" id="KW-1133">Transmembrane helix</keyword>
<dbReference type="KEGG" id="mefw:F1737_06245"/>
<name>A0AA97FE32_9EURY</name>
<feature type="transmembrane region" description="Helical" evidence="6">
    <location>
        <begin position="302"/>
        <end position="320"/>
    </location>
</feature>
<feature type="transmembrane region" description="Helical" evidence="6">
    <location>
        <begin position="340"/>
        <end position="363"/>
    </location>
</feature>
<evidence type="ECO:0000313" key="8">
    <source>
        <dbReference type="Proteomes" id="UP001301797"/>
    </source>
</evidence>
<organism evidence="7 8">
    <name type="scientific">Methanochimaera problematica</name>
    <dbReference type="NCBI Taxonomy" id="2609417"/>
    <lineage>
        <taxon>Archaea</taxon>
        <taxon>Methanobacteriati</taxon>
        <taxon>Methanobacteriota</taxon>
        <taxon>Stenosarchaea group</taxon>
        <taxon>Methanomicrobia</taxon>
        <taxon>Methanomicrobiales</taxon>
        <taxon>Methanomicrobiaceae</taxon>
        <taxon>Methanochimaera</taxon>
    </lineage>
</organism>
<feature type="transmembrane region" description="Helical" evidence="6">
    <location>
        <begin position="155"/>
        <end position="176"/>
    </location>
</feature>
<accession>A0AA97FE32</accession>
<keyword evidence="3 6" id="KW-0812">Transmembrane</keyword>